<keyword evidence="2" id="KW-0812">Transmembrane</keyword>
<keyword evidence="2" id="KW-1133">Transmembrane helix</keyword>
<evidence type="ECO:0000256" key="1">
    <source>
        <dbReference type="SAM" id="MobiDB-lite"/>
    </source>
</evidence>
<dbReference type="AlphaFoldDB" id="A0AAW0U900"/>
<comment type="caution">
    <text evidence="3">The sequence shown here is derived from an EMBL/GenBank/DDBJ whole genome shotgun (WGS) entry which is preliminary data.</text>
</comment>
<feature type="compositionally biased region" description="Basic and acidic residues" evidence="1">
    <location>
        <begin position="75"/>
        <end position="84"/>
    </location>
</feature>
<dbReference type="PANTHER" id="PTHR15026:SF0">
    <property type="entry name" value="GUIDED ENTRY OF TAIL-ANCHORED PROTEINS FACTOR CAMLG"/>
    <property type="match status" value="1"/>
</dbReference>
<evidence type="ECO:0000313" key="3">
    <source>
        <dbReference type="EMBL" id="KAK8396544.1"/>
    </source>
</evidence>
<gene>
    <name evidence="3" type="ORF">O3P69_005529</name>
</gene>
<keyword evidence="4" id="KW-1185">Reference proteome</keyword>
<dbReference type="PANTHER" id="PTHR15026">
    <property type="entry name" value="CALCIUM-SIGNAL MODULATING CYCLOPHILIN LIGAND CAML"/>
    <property type="match status" value="1"/>
</dbReference>
<sequence length="282" mass="31012">MADEAARRRELRRRKILENAEERKRKIFGTTKIKEDKETPVCEDPPLPPLTRQTPPTEAFPLREGSVPAAEDPMCDVRDVRDSIDTGQPPLVAPNSHNSSEDSFPLNTPLTSTPRPERHSPTVLSPGSRLLNGTVPDSTEQFLNLSRLSSVNGSLGSPGAEATPRPEPEPSRAVVVPVVLALLVCCLLSLNLGYIVSNSIAFPFLLWESHSLWCRWQALQAASRGRSSLLVVALMLSGVNQTTISTYVVIMNVMKCFMEDFFLYIFTVVMWSSTVGLPGVQG</sequence>
<protein>
    <submittedName>
        <fullName evidence="3">Uncharacterized protein</fullName>
    </submittedName>
</protein>
<dbReference type="EMBL" id="JARAKH010000016">
    <property type="protein sequence ID" value="KAK8396544.1"/>
    <property type="molecule type" value="Genomic_DNA"/>
</dbReference>
<proteinExistence type="predicted"/>
<evidence type="ECO:0000256" key="2">
    <source>
        <dbReference type="SAM" id="Phobius"/>
    </source>
</evidence>
<feature type="region of interest" description="Disordered" evidence="1">
    <location>
        <begin position="19"/>
        <end position="131"/>
    </location>
</feature>
<feature type="compositionally biased region" description="Polar residues" evidence="1">
    <location>
        <begin position="95"/>
        <end position="114"/>
    </location>
</feature>
<feature type="transmembrane region" description="Helical" evidence="2">
    <location>
        <begin position="227"/>
        <end position="249"/>
    </location>
</feature>
<reference evidence="3 4" key="1">
    <citation type="submission" date="2023-03" db="EMBL/GenBank/DDBJ databases">
        <title>High-quality genome of Scylla paramamosain provides insights in environmental adaptation.</title>
        <authorList>
            <person name="Zhang L."/>
        </authorList>
    </citation>
    <scope>NUCLEOTIDE SEQUENCE [LARGE SCALE GENOMIC DNA]</scope>
    <source>
        <strain evidence="3">LZ_2023a</strain>
        <tissue evidence="3">Muscle</tissue>
    </source>
</reference>
<feature type="transmembrane region" description="Helical" evidence="2">
    <location>
        <begin position="174"/>
        <end position="207"/>
    </location>
</feature>
<name>A0AAW0U900_SCYPA</name>
<dbReference type="InterPro" id="IPR016719">
    <property type="entry name" value="CAMLG"/>
</dbReference>
<keyword evidence="2" id="KW-0472">Membrane</keyword>
<accession>A0AAW0U900</accession>
<organism evidence="3 4">
    <name type="scientific">Scylla paramamosain</name>
    <name type="common">Mud crab</name>
    <dbReference type="NCBI Taxonomy" id="85552"/>
    <lineage>
        <taxon>Eukaryota</taxon>
        <taxon>Metazoa</taxon>
        <taxon>Ecdysozoa</taxon>
        <taxon>Arthropoda</taxon>
        <taxon>Crustacea</taxon>
        <taxon>Multicrustacea</taxon>
        <taxon>Malacostraca</taxon>
        <taxon>Eumalacostraca</taxon>
        <taxon>Eucarida</taxon>
        <taxon>Decapoda</taxon>
        <taxon>Pleocyemata</taxon>
        <taxon>Brachyura</taxon>
        <taxon>Eubrachyura</taxon>
        <taxon>Portunoidea</taxon>
        <taxon>Portunidae</taxon>
        <taxon>Portuninae</taxon>
        <taxon>Scylla</taxon>
    </lineage>
</organism>
<dbReference type="GO" id="GO:0071816">
    <property type="term" value="P:tail-anchored membrane protein insertion into ER membrane"/>
    <property type="evidence" value="ECO:0007669"/>
    <property type="project" value="TreeGrafter"/>
</dbReference>
<evidence type="ECO:0000313" key="4">
    <source>
        <dbReference type="Proteomes" id="UP001487740"/>
    </source>
</evidence>
<dbReference type="Proteomes" id="UP001487740">
    <property type="component" value="Unassembled WGS sequence"/>
</dbReference>
<feature type="transmembrane region" description="Helical" evidence="2">
    <location>
        <begin position="261"/>
        <end position="280"/>
    </location>
</feature>
<dbReference type="GO" id="GO:0043529">
    <property type="term" value="C:GET complex"/>
    <property type="evidence" value="ECO:0007669"/>
    <property type="project" value="TreeGrafter"/>
</dbReference>